<protein>
    <recommendedName>
        <fullName evidence="4">Chemotaxis protein</fullName>
    </recommendedName>
</protein>
<keyword evidence="1" id="KW-0732">Signal</keyword>
<evidence type="ECO:0008006" key="4">
    <source>
        <dbReference type="Google" id="ProtNLM"/>
    </source>
</evidence>
<feature type="chain" id="PRO_5005600350" description="Chemotaxis protein" evidence="1">
    <location>
        <begin position="21"/>
        <end position="93"/>
    </location>
</feature>
<dbReference type="PATRIC" id="fig|693.5.peg.142"/>
<dbReference type="Proteomes" id="UP000037515">
    <property type="component" value="Unassembled WGS sequence"/>
</dbReference>
<sequence>MKVTIVVSAALLMISANVSASDAITQLSVASIKQTLSQEQIESKLNSWYQNELMNIDATASSVNDRVPLIVRKRQARESLEQQYANLKTKFEL</sequence>
<comment type="caution">
    <text evidence="2">The sequence shown here is derived from an EMBL/GenBank/DDBJ whole genome shotgun (WGS) entry which is preliminary data.</text>
</comment>
<evidence type="ECO:0000313" key="2">
    <source>
        <dbReference type="EMBL" id="KOO05348.1"/>
    </source>
</evidence>
<feature type="signal peptide" evidence="1">
    <location>
        <begin position="1"/>
        <end position="20"/>
    </location>
</feature>
<dbReference type="EMBL" id="LHPJ01000001">
    <property type="protein sequence ID" value="KOO05348.1"/>
    <property type="molecule type" value="Genomic_DNA"/>
</dbReference>
<organism evidence="2 3">
    <name type="scientific">Vibrio nereis</name>
    <dbReference type="NCBI Taxonomy" id="693"/>
    <lineage>
        <taxon>Bacteria</taxon>
        <taxon>Pseudomonadati</taxon>
        <taxon>Pseudomonadota</taxon>
        <taxon>Gammaproteobacteria</taxon>
        <taxon>Vibrionales</taxon>
        <taxon>Vibrionaceae</taxon>
        <taxon>Vibrio</taxon>
    </lineage>
</organism>
<gene>
    <name evidence="2" type="ORF">AKJ17_00700</name>
</gene>
<reference evidence="3" key="1">
    <citation type="submission" date="2015-08" db="EMBL/GenBank/DDBJ databases">
        <title>Vibrio galatheae sp. nov., a novel member of the Vibrionaceae family isolated from the Solomon Islands.</title>
        <authorList>
            <person name="Giubergia S."/>
            <person name="Machado H."/>
            <person name="Mateiu R.V."/>
            <person name="Gram L."/>
        </authorList>
    </citation>
    <scope>NUCLEOTIDE SEQUENCE [LARGE SCALE GENOMIC DNA]</scope>
    <source>
        <strain evidence="3">DSM 19584</strain>
    </source>
</reference>
<keyword evidence="3" id="KW-1185">Reference proteome</keyword>
<evidence type="ECO:0000313" key="3">
    <source>
        <dbReference type="Proteomes" id="UP000037515"/>
    </source>
</evidence>
<dbReference type="OrthoDB" id="9949747at2"/>
<accession>A0A0M0HUP3</accession>
<dbReference type="RefSeq" id="WP_053393860.1">
    <property type="nucleotide sequence ID" value="NZ_LHPJ01000001.1"/>
</dbReference>
<dbReference type="AlphaFoldDB" id="A0A0M0HUP3"/>
<proteinExistence type="predicted"/>
<evidence type="ECO:0000256" key="1">
    <source>
        <dbReference type="SAM" id="SignalP"/>
    </source>
</evidence>
<name>A0A0M0HUP3_VIBNE</name>